<evidence type="ECO:0000313" key="3">
    <source>
        <dbReference type="Proteomes" id="UP000285326"/>
    </source>
</evidence>
<dbReference type="EMBL" id="MCBS01023078">
    <property type="protein sequence ID" value="RKF75948.1"/>
    <property type="molecule type" value="Genomic_DNA"/>
</dbReference>
<gene>
    <name evidence="2" type="ORF">GcM1_230016</name>
</gene>
<dbReference type="AlphaFoldDB" id="A0A420IN16"/>
<feature type="chain" id="PRO_5019320866" evidence="1">
    <location>
        <begin position="18"/>
        <end position="325"/>
    </location>
</feature>
<protein>
    <submittedName>
        <fullName evidence="2">Putative cyclin-like f-box protein</fullName>
    </submittedName>
</protein>
<dbReference type="Proteomes" id="UP000285326">
    <property type="component" value="Unassembled WGS sequence"/>
</dbReference>
<feature type="signal peptide" evidence="1">
    <location>
        <begin position="1"/>
        <end position="17"/>
    </location>
</feature>
<reference evidence="2 3" key="1">
    <citation type="journal article" date="2018" name="BMC Genomics">
        <title>Comparative genome analyses reveal sequence features reflecting distinct modes of host-adaptation between dicot and monocot powdery mildew.</title>
        <authorList>
            <person name="Wu Y."/>
            <person name="Ma X."/>
            <person name="Pan Z."/>
            <person name="Kale S.D."/>
            <person name="Song Y."/>
            <person name="King H."/>
            <person name="Zhang Q."/>
            <person name="Presley C."/>
            <person name="Deng X."/>
            <person name="Wei C.I."/>
            <person name="Xiao S."/>
        </authorList>
    </citation>
    <scope>NUCLEOTIDE SEQUENCE [LARGE SCALE GENOMIC DNA]</scope>
    <source>
        <strain evidence="2">UMSG1</strain>
    </source>
</reference>
<name>A0A420IN16_9PEZI</name>
<evidence type="ECO:0000256" key="1">
    <source>
        <dbReference type="SAM" id="SignalP"/>
    </source>
</evidence>
<evidence type="ECO:0000313" key="2">
    <source>
        <dbReference type="EMBL" id="RKF75948.1"/>
    </source>
</evidence>
<dbReference type="InterPro" id="IPR029058">
    <property type="entry name" value="AB_hydrolase_fold"/>
</dbReference>
<sequence>MLVTSFNFLFLIPAVIALPATSQSRENRATTSRNSKISNGLDGLMILDKTVTIDGLKIRYKISAPANQFSTTSGVPGASAQANTNGENGLNVLLHGDGGQSFFDFPNQALQDNLMGVVVLAPNSNRFWGGGGGLDRTDGVAHASAVNTLIQKQLAQDVTFDPAKVFFTGVSGGSLLLSGFFVPTFGAIYKSGVLLNCGALTPQVQVADSADMISNMKIHFQSTQAELADLQPEIPRAISAYESLANKAGISPNQIGKLQTVDNSPNGGHCEFDGKDFVSGVQLMSSNYENIIGDQATGDVKGIGNVLKSVVGNEKLRFSGSSQSV</sequence>
<dbReference type="SUPFAM" id="SSF53474">
    <property type="entry name" value="alpha/beta-Hydrolases"/>
    <property type="match status" value="1"/>
</dbReference>
<accession>A0A420IN16</accession>
<keyword evidence="1" id="KW-0732">Signal</keyword>
<proteinExistence type="predicted"/>
<comment type="caution">
    <text evidence="2">The sequence shown here is derived from an EMBL/GenBank/DDBJ whole genome shotgun (WGS) entry which is preliminary data.</text>
</comment>
<organism evidence="2 3">
    <name type="scientific">Golovinomyces cichoracearum</name>
    <dbReference type="NCBI Taxonomy" id="62708"/>
    <lineage>
        <taxon>Eukaryota</taxon>
        <taxon>Fungi</taxon>
        <taxon>Dikarya</taxon>
        <taxon>Ascomycota</taxon>
        <taxon>Pezizomycotina</taxon>
        <taxon>Leotiomycetes</taxon>
        <taxon>Erysiphales</taxon>
        <taxon>Erysiphaceae</taxon>
        <taxon>Golovinomyces</taxon>
    </lineage>
</organism>